<dbReference type="AlphaFoldDB" id="A0A4P9ZKW7"/>
<evidence type="ECO:0000256" key="2">
    <source>
        <dbReference type="SAM" id="SignalP"/>
    </source>
</evidence>
<proteinExistence type="predicted"/>
<evidence type="ECO:0000313" key="3">
    <source>
        <dbReference type="EMBL" id="RKP33753.1"/>
    </source>
</evidence>
<sequence length="462" mass="52366">MKIIVSTLSYLWMAQLAMVMASPVLTPLDNQETPSTQENQQQMPPMVRTSPPLRGSLDRLPRETMLNIVGHTDDNTLPVFLEISRGINQVVQASIAYRNKMMRLRLPTVSNYGQEYDDLAQSEKDYLIDLFKFEFNLDHYSFGDPTDFTLEQIAKSYREQPLSEITSAIEAYVEAELMAEKRWRVVEFLALTPDQMYAISPMMGLVVDGNIDLVLALQSRLASYCGSTPFMAAFNEAWAPATHQLFVAAETAYGIQEGFECTAHGFVVVQLATLFILASLQKWEALIEFLAKTENMSGVIDWSQTILGFMLMFENGVDPLTFGYYQNLPTEPSFIRHIQLCADKYQFTRTHTEAAIQWDTIQQDFPEALQLNSSIDKCPFDFLGHKIRYDVTKNSVAFVVDEDVMKGVLGNRPFVKSGEGVLAEPIPEVLTSSYNARDMQFALDSVEMDRDIEHIKLVRDLD</sequence>
<keyword evidence="2" id="KW-0732">Signal</keyword>
<reference evidence="4" key="1">
    <citation type="journal article" date="2018" name="Nat. Microbiol.">
        <title>Leveraging single-cell genomics to expand the fungal tree of life.</title>
        <authorList>
            <person name="Ahrendt S.R."/>
            <person name="Quandt C.A."/>
            <person name="Ciobanu D."/>
            <person name="Clum A."/>
            <person name="Salamov A."/>
            <person name="Andreopoulos B."/>
            <person name="Cheng J.F."/>
            <person name="Woyke T."/>
            <person name="Pelin A."/>
            <person name="Henrissat B."/>
            <person name="Reynolds N.K."/>
            <person name="Benny G.L."/>
            <person name="Smith M.E."/>
            <person name="James T.Y."/>
            <person name="Grigoriev I.V."/>
        </authorList>
    </citation>
    <scope>NUCLEOTIDE SEQUENCE [LARGE SCALE GENOMIC DNA]</scope>
    <source>
        <strain evidence="4">RSA 468</strain>
    </source>
</reference>
<accession>A0A4P9ZKW7</accession>
<keyword evidence="4" id="KW-1185">Reference proteome</keyword>
<organism evidence="3 4">
    <name type="scientific">Dimargaris cristalligena</name>
    <dbReference type="NCBI Taxonomy" id="215637"/>
    <lineage>
        <taxon>Eukaryota</taxon>
        <taxon>Fungi</taxon>
        <taxon>Fungi incertae sedis</taxon>
        <taxon>Zoopagomycota</taxon>
        <taxon>Kickxellomycotina</taxon>
        <taxon>Dimargaritomycetes</taxon>
        <taxon>Dimargaritales</taxon>
        <taxon>Dimargaritaceae</taxon>
        <taxon>Dimargaris</taxon>
    </lineage>
</organism>
<gene>
    <name evidence="3" type="ORF">BJ085DRAFT_39814</name>
</gene>
<name>A0A4P9ZKW7_9FUNG</name>
<feature type="region of interest" description="Disordered" evidence="1">
    <location>
        <begin position="28"/>
        <end position="54"/>
    </location>
</feature>
<feature type="compositionally biased region" description="Polar residues" evidence="1">
    <location>
        <begin position="28"/>
        <end position="43"/>
    </location>
</feature>
<evidence type="ECO:0000256" key="1">
    <source>
        <dbReference type="SAM" id="MobiDB-lite"/>
    </source>
</evidence>
<feature type="signal peptide" evidence="2">
    <location>
        <begin position="1"/>
        <end position="21"/>
    </location>
</feature>
<dbReference type="EMBL" id="ML003584">
    <property type="protein sequence ID" value="RKP33753.1"/>
    <property type="molecule type" value="Genomic_DNA"/>
</dbReference>
<protein>
    <recommendedName>
        <fullName evidence="5">F-box domain-containing protein</fullName>
    </recommendedName>
</protein>
<evidence type="ECO:0008006" key="5">
    <source>
        <dbReference type="Google" id="ProtNLM"/>
    </source>
</evidence>
<feature type="chain" id="PRO_5020459326" description="F-box domain-containing protein" evidence="2">
    <location>
        <begin position="22"/>
        <end position="462"/>
    </location>
</feature>
<evidence type="ECO:0000313" key="4">
    <source>
        <dbReference type="Proteomes" id="UP000268162"/>
    </source>
</evidence>
<dbReference type="Proteomes" id="UP000268162">
    <property type="component" value="Unassembled WGS sequence"/>
</dbReference>